<evidence type="ECO:0000313" key="2">
    <source>
        <dbReference type="EMBL" id="UZF89986.1"/>
    </source>
</evidence>
<reference evidence="2" key="1">
    <citation type="submission" date="2022-08" db="EMBL/GenBank/DDBJ databases">
        <title>Complete Genome Sequences of 2 Bosea sp. soil isolates.</title>
        <authorList>
            <person name="Alvarez Arevalo M."/>
            <person name="Sterndorff E.B."/>
            <person name="Faurdal D."/>
            <person name="Joergensen T.S."/>
            <person name="Weber T."/>
        </authorList>
    </citation>
    <scope>NUCLEOTIDE SEQUENCE</scope>
    <source>
        <strain evidence="2">NBC_00436</strain>
        <plasmid evidence="2">pNBC436</plasmid>
    </source>
</reference>
<gene>
    <name evidence="2" type="ORF">NWE54_27195</name>
</gene>
<accession>A0A9E8A1V2</accession>
<feature type="chain" id="PRO_5039679167" evidence="1">
    <location>
        <begin position="21"/>
        <end position="98"/>
    </location>
</feature>
<name>A0A9E8A1V2_9HYPH</name>
<sequence>MKRLLPILVTTLLATGGAYAQSIGIGPGGISVDPRTPRERAVDREIRREERMEERDRWERRREWESRRARREGRRCRTETRIFDTPRGEVRRTERVCD</sequence>
<proteinExistence type="predicted"/>
<organism evidence="2">
    <name type="scientific">Bosea sp. NBC_00436</name>
    <dbReference type="NCBI Taxonomy" id="2969620"/>
    <lineage>
        <taxon>Bacteria</taxon>
        <taxon>Pseudomonadati</taxon>
        <taxon>Pseudomonadota</taxon>
        <taxon>Alphaproteobacteria</taxon>
        <taxon>Hyphomicrobiales</taxon>
        <taxon>Boseaceae</taxon>
        <taxon>Bosea</taxon>
    </lineage>
</organism>
<keyword evidence="1" id="KW-0732">Signal</keyword>
<evidence type="ECO:0000256" key="1">
    <source>
        <dbReference type="SAM" id="SignalP"/>
    </source>
</evidence>
<geneLocation type="plasmid" evidence="2">
    <name>pNBC436</name>
</geneLocation>
<dbReference type="EMBL" id="CP102775">
    <property type="protein sequence ID" value="UZF89986.1"/>
    <property type="molecule type" value="Genomic_DNA"/>
</dbReference>
<protein>
    <submittedName>
        <fullName evidence="2">Uncharacterized protein</fullName>
    </submittedName>
</protein>
<dbReference type="AlphaFoldDB" id="A0A9E8A1V2"/>
<keyword evidence="2" id="KW-0614">Plasmid</keyword>
<feature type="signal peptide" evidence="1">
    <location>
        <begin position="1"/>
        <end position="20"/>
    </location>
</feature>